<dbReference type="Proteomes" id="UP000178943">
    <property type="component" value="Unassembled WGS sequence"/>
</dbReference>
<dbReference type="EMBL" id="MFGW01000164">
    <property type="protein sequence ID" value="OGF63440.1"/>
    <property type="molecule type" value="Genomic_DNA"/>
</dbReference>
<dbReference type="SUPFAM" id="SSF75625">
    <property type="entry name" value="YebC-like"/>
    <property type="match status" value="1"/>
</dbReference>
<comment type="similarity">
    <text evidence="1 6">Belongs to the TACO1 family.</text>
</comment>
<dbReference type="Gene3D" id="3.30.70.980">
    <property type="match status" value="2"/>
</dbReference>
<keyword evidence="2 6" id="KW-0963">Cytoplasm</keyword>
<keyword evidence="3 6" id="KW-0805">Transcription regulation</keyword>
<dbReference type="GO" id="GO:0005829">
    <property type="term" value="C:cytosol"/>
    <property type="evidence" value="ECO:0007669"/>
    <property type="project" value="TreeGrafter"/>
</dbReference>
<evidence type="ECO:0000313" key="10">
    <source>
        <dbReference type="EMBL" id="OGF63440.1"/>
    </source>
</evidence>
<comment type="caution">
    <text evidence="10">The sequence shown here is derived from an EMBL/GenBank/DDBJ whole genome shotgun (WGS) entry which is preliminary data.</text>
</comment>
<evidence type="ECO:0000259" key="9">
    <source>
        <dbReference type="Pfam" id="PF20772"/>
    </source>
</evidence>
<dbReference type="InterPro" id="IPR048300">
    <property type="entry name" value="TACO1_YebC-like_2nd/3rd_dom"/>
</dbReference>
<gene>
    <name evidence="10" type="ORF">A2Y62_07330</name>
</gene>
<dbReference type="InterPro" id="IPR002876">
    <property type="entry name" value="Transcrip_reg_TACO1-like"/>
</dbReference>
<evidence type="ECO:0000256" key="3">
    <source>
        <dbReference type="ARBA" id="ARBA00023015"/>
    </source>
</evidence>
<dbReference type="PANTHER" id="PTHR12532">
    <property type="entry name" value="TRANSLATIONAL ACTIVATOR OF CYTOCHROME C OXIDASE 1"/>
    <property type="match status" value="1"/>
</dbReference>
<name>A0A1F5VJC0_9BACT</name>
<dbReference type="Gene3D" id="1.10.10.200">
    <property type="match status" value="1"/>
</dbReference>
<proteinExistence type="inferred from homology"/>
<dbReference type="GO" id="GO:0006355">
    <property type="term" value="P:regulation of DNA-templated transcription"/>
    <property type="evidence" value="ECO:0007669"/>
    <property type="project" value="UniProtKB-UniRule"/>
</dbReference>
<reference evidence="10 11" key="1">
    <citation type="journal article" date="2016" name="Nat. Commun.">
        <title>Thousands of microbial genomes shed light on interconnected biogeochemical processes in an aquifer system.</title>
        <authorList>
            <person name="Anantharaman K."/>
            <person name="Brown C.T."/>
            <person name="Hug L.A."/>
            <person name="Sharon I."/>
            <person name="Castelle C.J."/>
            <person name="Probst A.J."/>
            <person name="Thomas B.C."/>
            <person name="Singh A."/>
            <person name="Wilkins M.J."/>
            <person name="Karaoz U."/>
            <person name="Brodie E.L."/>
            <person name="Williams K.H."/>
            <person name="Hubbard S.S."/>
            <person name="Banfield J.F."/>
        </authorList>
    </citation>
    <scope>NUCLEOTIDE SEQUENCE [LARGE SCALE GENOMIC DNA]</scope>
</reference>
<dbReference type="InterPro" id="IPR017856">
    <property type="entry name" value="Integrase-like_N"/>
</dbReference>
<evidence type="ECO:0000313" key="11">
    <source>
        <dbReference type="Proteomes" id="UP000178943"/>
    </source>
</evidence>
<evidence type="ECO:0000259" key="8">
    <source>
        <dbReference type="Pfam" id="PF01709"/>
    </source>
</evidence>
<evidence type="ECO:0000256" key="4">
    <source>
        <dbReference type="ARBA" id="ARBA00023125"/>
    </source>
</evidence>
<dbReference type="FunFam" id="1.10.10.200:FF:000002">
    <property type="entry name" value="Probable transcriptional regulatory protein CLM62_37755"/>
    <property type="match status" value="1"/>
</dbReference>
<evidence type="ECO:0000256" key="2">
    <source>
        <dbReference type="ARBA" id="ARBA00022490"/>
    </source>
</evidence>
<dbReference type="AlphaFoldDB" id="A0A1F5VJC0"/>
<dbReference type="PANTHER" id="PTHR12532:SF6">
    <property type="entry name" value="TRANSCRIPTIONAL REGULATORY PROTEIN YEBC-RELATED"/>
    <property type="match status" value="1"/>
</dbReference>
<dbReference type="HAMAP" id="MF_00693">
    <property type="entry name" value="Transcrip_reg_TACO1"/>
    <property type="match status" value="1"/>
</dbReference>
<evidence type="ECO:0000256" key="5">
    <source>
        <dbReference type="ARBA" id="ARBA00023163"/>
    </source>
</evidence>
<dbReference type="Pfam" id="PF20772">
    <property type="entry name" value="TACO1_YebC_N"/>
    <property type="match status" value="1"/>
</dbReference>
<dbReference type="NCBIfam" id="TIGR01033">
    <property type="entry name" value="YebC/PmpR family DNA-binding transcriptional regulator"/>
    <property type="match status" value="1"/>
</dbReference>
<evidence type="ECO:0000256" key="6">
    <source>
        <dbReference type="HAMAP-Rule" id="MF_00693"/>
    </source>
</evidence>
<dbReference type="InterPro" id="IPR026564">
    <property type="entry name" value="Transcrip_reg_TACO1-like_dom3"/>
</dbReference>
<feature type="domain" description="TACO1/YebC-like N-terminal" evidence="9">
    <location>
        <begin position="5"/>
        <end position="75"/>
    </location>
</feature>
<keyword evidence="4 6" id="KW-0238">DNA-binding</keyword>
<keyword evidence="5 6" id="KW-0804">Transcription</keyword>
<dbReference type="InterPro" id="IPR029072">
    <property type="entry name" value="YebC-like"/>
</dbReference>
<dbReference type="NCBIfam" id="NF009044">
    <property type="entry name" value="PRK12378.1"/>
    <property type="match status" value="1"/>
</dbReference>
<comment type="subcellular location">
    <subcellularLocation>
        <location evidence="6">Cytoplasm</location>
    </subcellularLocation>
</comment>
<sequence length="249" mass="27133">MSGHSKWANIKHRKSQQDAKKGKAYTKVIKELSVAAKSGTDPEANPRLRMAIQAARGVNMPSDTIKRAIAKGSGQYDDGSRIEEILYEGYGAGGIAVLVEAITDNKNRTVGELRHVFARHGGNLAEAGCVAWMFSKKGFVQVLKANIEEDALLGLILDVGVDDVTSGDNSWEIYCAPSLLEQILKLLKDNSIEVESSELAMLPQSYIAVAGKQAQQVLSLVEALEDHEDVETVWTNLDIPDEELQKLVS</sequence>
<dbReference type="GO" id="GO:0003677">
    <property type="term" value="F:DNA binding"/>
    <property type="evidence" value="ECO:0007669"/>
    <property type="project" value="UniProtKB-UniRule"/>
</dbReference>
<feature type="domain" description="TACO1/YebC-like second and third" evidence="8">
    <location>
        <begin position="83"/>
        <end position="237"/>
    </location>
</feature>
<dbReference type="InterPro" id="IPR049083">
    <property type="entry name" value="TACO1_YebC_N"/>
</dbReference>
<dbReference type="STRING" id="1817863.A2Y62_07330"/>
<protein>
    <recommendedName>
        <fullName evidence="6">Probable transcriptional regulatory protein A2Y62_07330</fullName>
    </recommendedName>
</protein>
<dbReference type="NCBIfam" id="NF001030">
    <property type="entry name" value="PRK00110.1"/>
    <property type="match status" value="1"/>
</dbReference>
<feature type="region of interest" description="Disordered" evidence="7">
    <location>
        <begin position="1"/>
        <end position="22"/>
    </location>
</feature>
<accession>A0A1F5VJC0</accession>
<dbReference type="Pfam" id="PF01709">
    <property type="entry name" value="Transcrip_reg"/>
    <property type="match status" value="1"/>
</dbReference>
<organism evidence="10 11">
    <name type="scientific">Candidatus Fischerbacteria bacterium RBG_13_37_8</name>
    <dbReference type="NCBI Taxonomy" id="1817863"/>
    <lineage>
        <taxon>Bacteria</taxon>
        <taxon>Candidatus Fischeribacteriota</taxon>
    </lineage>
</organism>
<evidence type="ECO:0000256" key="7">
    <source>
        <dbReference type="SAM" id="MobiDB-lite"/>
    </source>
</evidence>
<evidence type="ECO:0000256" key="1">
    <source>
        <dbReference type="ARBA" id="ARBA00008724"/>
    </source>
</evidence>